<organism evidence="2 3">
    <name type="scientific">Pyronema omphalodes (strain CBS 100304)</name>
    <name type="common">Pyronema confluens</name>
    <dbReference type="NCBI Taxonomy" id="1076935"/>
    <lineage>
        <taxon>Eukaryota</taxon>
        <taxon>Fungi</taxon>
        <taxon>Dikarya</taxon>
        <taxon>Ascomycota</taxon>
        <taxon>Pezizomycotina</taxon>
        <taxon>Pezizomycetes</taxon>
        <taxon>Pezizales</taxon>
        <taxon>Pyronemataceae</taxon>
        <taxon>Pyronema</taxon>
    </lineage>
</organism>
<accession>U4L882</accession>
<proteinExistence type="predicted"/>
<dbReference type="eggNOG" id="ENOG502RCWJ">
    <property type="taxonomic scope" value="Eukaryota"/>
</dbReference>
<dbReference type="InterPro" id="IPR011051">
    <property type="entry name" value="RmlC_Cupin_sf"/>
</dbReference>
<evidence type="ECO:0000259" key="1">
    <source>
        <dbReference type="Pfam" id="PF06172"/>
    </source>
</evidence>
<dbReference type="PANTHER" id="PTHR33387">
    <property type="entry name" value="RMLC-LIKE JELLY ROLL FOLD PROTEIN"/>
    <property type="match status" value="1"/>
</dbReference>
<dbReference type="InterPro" id="IPR009327">
    <property type="entry name" value="Cupin_DUF985"/>
</dbReference>
<name>U4L882_PYROM</name>
<dbReference type="Gene3D" id="2.60.120.10">
    <property type="entry name" value="Jelly Rolls"/>
    <property type="match status" value="1"/>
</dbReference>
<dbReference type="EMBL" id="HF935853">
    <property type="protein sequence ID" value="CCX13594.1"/>
    <property type="molecule type" value="Genomic_DNA"/>
</dbReference>
<protein>
    <submittedName>
        <fullName evidence="2">Similar to Uncharacterized protein YML079W acc. no. Q03629</fullName>
    </submittedName>
</protein>
<dbReference type="InterPro" id="IPR039935">
    <property type="entry name" value="YML079W-like"/>
</dbReference>
<dbReference type="Proteomes" id="UP000018144">
    <property type="component" value="Unassembled WGS sequence"/>
</dbReference>
<dbReference type="CDD" id="cd06121">
    <property type="entry name" value="cupin_YML079wp"/>
    <property type="match status" value="1"/>
</dbReference>
<dbReference type="Pfam" id="PF06172">
    <property type="entry name" value="Cupin_5"/>
    <property type="match status" value="1"/>
</dbReference>
<dbReference type="OMA" id="NDSRDYP"/>
<feature type="domain" description="DUF985" evidence="1">
    <location>
        <begin position="6"/>
        <end position="144"/>
    </location>
</feature>
<sequence>MSSHALADALQLSPHPEGGFFRRTHENPLTVPVPFPTSDPTDKTRLASTSIHYLLTKDSPIGHFHRNKSLTYHFHHRGRGRYRLIHEDGRVEEYIVGGDIWAGEKLMWVVEGGVWKSSAVEGAEELLISEVVVPGFEFKDHEFMRFEILKELVGDEKAREWNEFLKAENRQSSK</sequence>
<dbReference type="InterPro" id="IPR014710">
    <property type="entry name" value="RmlC-like_jellyroll"/>
</dbReference>
<reference evidence="2 3" key="1">
    <citation type="journal article" date="2013" name="PLoS Genet.">
        <title>The genome and development-dependent transcriptomes of Pyronema confluens: a window into fungal evolution.</title>
        <authorList>
            <person name="Traeger S."/>
            <person name="Altegoer F."/>
            <person name="Freitag M."/>
            <person name="Gabaldon T."/>
            <person name="Kempken F."/>
            <person name="Kumar A."/>
            <person name="Marcet-Houben M."/>
            <person name="Poggeler S."/>
            <person name="Stajich J.E."/>
            <person name="Nowrousian M."/>
        </authorList>
    </citation>
    <scope>NUCLEOTIDE SEQUENCE [LARGE SCALE GENOMIC DNA]</scope>
    <source>
        <strain evidence="3">CBS 100304</strain>
        <tissue evidence="2">Vegetative mycelium</tissue>
    </source>
</reference>
<gene>
    <name evidence="2" type="ORF">PCON_13187</name>
</gene>
<dbReference type="OrthoDB" id="6614653at2759"/>
<keyword evidence="3" id="KW-1185">Reference proteome</keyword>
<evidence type="ECO:0000313" key="3">
    <source>
        <dbReference type="Proteomes" id="UP000018144"/>
    </source>
</evidence>
<dbReference type="PANTHER" id="PTHR33387:SF3">
    <property type="entry name" value="DUF985 DOMAIN-CONTAINING PROTEIN"/>
    <property type="match status" value="1"/>
</dbReference>
<evidence type="ECO:0000313" key="2">
    <source>
        <dbReference type="EMBL" id="CCX13594.1"/>
    </source>
</evidence>
<dbReference type="SUPFAM" id="SSF51182">
    <property type="entry name" value="RmlC-like cupins"/>
    <property type="match status" value="1"/>
</dbReference>
<dbReference type="AlphaFoldDB" id="U4L882"/>